<proteinExistence type="predicted"/>
<gene>
    <name evidence="2" type="ORF">LLUT_LOCUS544</name>
</gene>
<keyword evidence="1" id="KW-0812">Transmembrane</keyword>
<evidence type="ECO:0000313" key="3">
    <source>
        <dbReference type="Proteomes" id="UP001497480"/>
    </source>
</evidence>
<dbReference type="AlphaFoldDB" id="A0AAV1VR72"/>
<feature type="transmembrane region" description="Helical" evidence="1">
    <location>
        <begin position="29"/>
        <end position="55"/>
    </location>
</feature>
<comment type="caution">
    <text evidence="2">The sequence shown here is derived from an EMBL/GenBank/DDBJ whole genome shotgun (WGS) entry which is preliminary data.</text>
</comment>
<evidence type="ECO:0000256" key="1">
    <source>
        <dbReference type="SAM" id="Phobius"/>
    </source>
</evidence>
<keyword evidence="3" id="KW-1185">Reference proteome</keyword>
<keyword evidence="1" id="KW-1133">Transmembrane helix</keyword>
<dbReference type="EMBL" id="CAXHTB010000001">
    <property type="protein sequence ID" value="CAL0299484.1"/>
    <property type="molecule type" value="Genomic_DNA"/>
</dbReference>
<organism evidence="2 3">
    <name type="scientific">Lupinus luteus</name>
    <name type="common">European yellow lupine</name>
    <dbReference type="NCBI Taxonomy" id="3873"/>
    <lineage>
        <taxon>Eukaryota</taxon>
        <taxon>Viridiplantae</taxon>
        <taxon>Streptophyta</taxon>
        <taxon>Embryophyta</taxon>
        <taxon>Tracheophyta</taxon>
        <taxon>Spermatophyta</taxon>
        <taxon>Magnoliopsida</taxon>
        <taxon>eudicotyledons</taxon>
        <taxon>Gunneridae</taxon>
        <taxon>Pentapetalae</taxon>
        <taxon>rosids</taxon>
        <taxon>fabids</taxon>
        <taxon>Fabales</taxon>
        <taxon>Fabaceae</taxon>
        <taxon>Papilionoideae</taxon>
        <taxon>50 kb inversion clade</taxon>
        <taxon>genistoids sensu lato</taxon>
        <taxon>core genistoids</taxon>
        <taxon>Genisteae</taxon>
        <taxon>Lupinus</taxon>
    </lineage>
</organism>
<name>A0AAV1VR72_LUPLU</name>
<dbReference type="Proteomes" id="UP001497480">
    <property type="component" value="Unassembled WGS sequence"/>
</dbReference>
<keyword evidence="1" id="KW-0472">Membrane</keyword>
<protein>
    <submittedName>
        <fullName evidence="2">Uncharacterized protein</fullName>
    </submittedName>
</protein>
<reference evidence="2 3" key="1">
    <citation type="submission" date="2024-03" db="EMBL/GenBank/DDBJ databases">
        <authorList>
            <person name="Martinez-Hernandez J."/>
        </authorList>
    </citation>
    <scope>NUCLEOTIDE SEQUENCE [LARGE SCALE GENOMIC DNA]</scope>
</reference>
<accession>A0AAV1VR72</accession>
<sequence>MAKESKFQIDENKGFRITSLSFEPRFVRLILVLLRQLLCLSGLISLLHNLIAYFVSAFIMRKTVETVVVDCASIWRDCRGYLYDGRRWFKSQQLSKLSFWQLFVTVHVKRLVRFL</sequence>
<evidence type="ECO:0000313" key="2">
    <source>
        <dbReference type="EMBL" id="CAL0299484.1"/>
    </source>
</evidence>